<dbReference type="EMBL" id="JARPMG010000013">
    <property type="protein sequence ID" value="KAJ8096833.1"/>
    <property type="molecule type" value="Genomic_DNA"/>
</dbReference>
<dbReference type="AlphaFoldDB" id="A0AAD7VP95"/>
<dbReference type="RefSeq" id="XP_056040283.1">
    <property type="nucleotide sequence ID" value="XM_056188894.1"/>
</dbReference>
<evidence type="ECO:0000256" key="1">
    <source>
        <dbReference type="ARBA" id="ARBA00009550"/>
    </source>
</evidence>
<feature type="compositionally biased region" description="Acidic residues" evidence="3">
    <location>
        <begin position="418"/>
        <end position="464"/>
    </location>
</feature>
<dbReference type="GeneID" id="80884060"/>
<dbReference type="PANTHER" id="PTHR16127:SF13">
    <property type="entry name" value="GH01188P"/>
    <property type="match status" value="1"/>
</dbReference>
<evidence type="ECO:0000256" key="2">
    <source>
        <dbReference type="SAM" id="Coils"/>
    </source>
</evidence>
<dbReference type="PANTHER" id="PTHR16127">
    <property type="entry name" value="TAXILIN"/>
    <property type="match status" value="1"/>
</dbReference>
<dbReference type="Proteomes" id="UP001217417">
    <property type="component" value="Unassembled WGS sequence"/>
</dbReference>
<reference evidence="4" key="1">
    <citation type="submission" date="2023-03" db="EMBL/GenBank/DDBJ databases">
        <title>Near-Complete genome sequence of Lipomyces tetrasporous NRRL Y-64009, an oleaginous yeast capable of growing on lignocellulosic hydrolysates.</title>
        <authorList>
            <consortium name="Lawrence Berkeley National Laboratory"/>
            <person name="Jagtap S.S."/>
            <person name="Liu J.-J."/>
            <person name="Walukiewicz H.E."/>
            <person name="Pangilinan J."/>
            <person name="Lipzen A."/>
            <person name="Ahrendt S."/>
            <person name="Koriabine M."/>
            <person name="Cobaugh K."/>
            <person name="Salamov A."/>
            <person name="Yoshinaga Y."/>
            <person name="Ng V."/>
            <person name="Daum C."/>
            <person name="Grigoriev I.V."/>
            <person name="Slininger P.J."/>
            <person name="Dien B.S."/>
            <person name="Jin Y.-S."/>
            <person name="Rao C.V."/>
        </authorList>
    </citation>
    <scope>NUCLEOTIDE SEQUENCE</scope>
    <source>
        <strain evidence="4">NRRL Y-64009</strain>
    </source>
</reference>
<evidence type="ECO:0000313" key="5">
    <source>
        <dbReference type="Proteomes" id="UP001217417"/>
    </source>
</evidence>
<organism evidence="4 5">
    <name type="scientific">Lipomyces tetrasporus</name>
    <dbReference type="NCBI Taxonomy" id="54092"/>
    <lineage>
        <taxon>Eukaryota</taxon>
        <taxon>Fungi</taxon>
        <taxon>Dikarya</taxon>
        <taxon>Ascomycota</taxon>
        <taxon>Saccharomycotina</taxon>
        <taxon>Lipomycetes</taxon>
        <taxon>Lipomycetales</taxon>
        <taxon>Lipomycetaceae</taxon>
        <taxon>Lipomyces</taxon>
    </lineage>
</organism>
<accession>A0AAD7VP95</accession>
<evidence type="ECO:0000313" key="4">
    <source>
        <dbReference type="EMBL" id="KAJ8096833.1"/>
    </source>
</evidence>
<sequence length="530" mass="61743">MAAAPVVATSDDLSKDPAFIDQLNATALTKPSNDHHETTSHGHIEADKVSTLQPLSPKRVSGRKKLDAGKVNDLIQSKISQLESDVVQEEDEEKVMARAARKANKELTELVDSHEDYLGKITAIQQKYSELFQEMKRHERDHMRAKKRAEQLQKEKDQARSEMKKALSVREKLENLCRELQKENKRIMDESKKLAQSEQEKRDELSAKFESKIVEVKSRMEMHNHGKLIAQADENDVLKDRLKTFFEQYELRDAQLQKLLRSKDLEVQVYMARYDRQRKLADSETARAKMLLNQVSTFTQTETELRSQLNVYVEKFKQVEDTLNNSNDLFMTFRKEMEQMTKKTKRLEKENKILIKKAETMNKNILEMVEERTKQQKEAETTKKRMAKLENLCRALQAERIALENKIAELEGGIHESYDDDDVEYDDDDEEYDDDEEDEDGVDDLEVDEEGDALEGAESPDLDENSNFLFDMKTIEQALRKYEPAHVSGDEPCPIHNESAPRRQERLKVLLEEHKHQIKIDSVDYIHMQR</sequence>
<dbReference type="Pfam" id="PF09728">
    <property type="entry name" value="Taxilin"/>
    <property type="match status" value="1"/>
</dbReference>
<proteinExistence type="inferred from homology"/>
<comment type="similarity">
    <text evidence="1">Belongs to the taxilin family.</text>
</comment>
<dbReference type="InterPro" id="IPR026183">
    <property type="entry name" value="Taxilin_fam"/>
</dbReference>
<dbReference type="GO" id="GO:0019905">
    <property type="term" value="F:syntaxin binding"/>
    <property type="evidence" value="ECO:0007669"/>
    <property type="project" value="InterPro"/>
</dbReference>
<feature type="coiled-coil region" evidence="2">
    <location>
        <begin position="121"/>
        <end position="208"/>
    </location>
</feature>
<keyword evidence="5" id="KW-1185">Reference proteome</keyword>
<keyword evidence="2" id="KW-0175">Coiled coil</keyword>
<name>A0AAD7VP95_9ASCO</name>
<gene>
    <name evidence="4" type="ORF">POJ06DRAFT_263528</name>
</gene>
<feature type="compositionally biased region" description="Basic and acidic residues" evidence="3">
    <location>
        <begin position="32"/>
        <end position="48"/>
    </location>
</feature>
<feature type="region of interest" description="Disordered" evidence="3">
    <location>
        <begin position="412"/>
        <end position="466"/>
    </location>
</feature>
<comment type="caution">
    <text evidence="4">The sequence shown here is derived from an EMBL/GenBank/DDBJ whole genome shotgun (WGS) entry which is preliminary data.</text>
</comment>
<protein>
    <submittedName>
        <fullName evidence="4">Myosin-like coiled-coil protein-domain-containing protein</fullName>
    </submittedName>
</protein>
<evidence type="ECO:0000256" key="3">
    <source>
        <dbReference type="SAM" id="MobiDB-lite"/>
    </source>
</evidence>
<feature type="region of interest" description="Disordered" evidence="3">
    <location>
        <begin position="26"/>
        <end position="48"/>
    </location>
</feature>